<reference evidence="1 2" key="1">
    <citation type="submission" date="2018-05" db="EMBL/GenBank/DDBJ databases">
        <title>Genomic Encyclopedia of Type Strains, Phase IV (KMG-IV): sequencing the most valuable type-strain genomes for metagenomic binning, comparative biology and taxonomic classification.</title>
        <authorList>
            <person name="Goeker M."/>
        </authorList>
    </citation>
    <scope>NUCLEOTIDE SEQUENCE [LARGE SCALE GENOMIC DNA]</scope>
    <source>
        <strain evidence="1 2">DSM 23606</strain>
    </source>
</reference>
<accession>A0A317MV64</accession>
<protein>
    <submittedName>
        <fullName evidence="1">Uncharacterized protein</fullName>
    </submittedName>
</protein>
<gene>
    <name evidence="1" type="ORF">C7443_1046</name>
</gene>
<evidence type="ECO:0000313" key="1">
    <source>
        <dbReference type="EMBL" id="PWV62212.1"/>
    </source>
</evidence>
<dbReference type="Proteomes" id="UP000246569">
    <property type="component" value="Unassembled WGS sequence"/>
</dbReference>
<evidence type="ECO:0000313" key="2">
    <source>
        <dbReference type="Proteomes" id="UP000246569"/>
    </source>
</evidence>
<dbReference type="RefSeq" id="WP_110018054.1">
    <property type="nucleotide sequence ID" value="NZ_QGTJ01000004.1"/>
</dbReference>
<sequence>MKQLSATLSQLIGTPCWGVRHDQGAFVTLEFGTPRLDIRDGNPHAALPSQRRRKISVRGEWRLWLYACNWTYEESGELIAHNDSSAAGIAHALDRLDSQKLTRIHTSATTGATSFLFEASSRLSAQPLEPEEPLWHLYMPAGEVLSVRAGGWVNVSRDGTPCGEENWARLPEDFSTHAYHSSGLQMQLPNAAVWAGRIRRDLL</sequence>
<organism evidence="1 2">
    <name type="scientific">Plasticicumulans acidivorans</name>
    <dbReference type="NCBI Taxonomy" id="886464"/>
    <lineage>
        <taxon>Bacteria</taxon>
        <taxon>Pseudomonadati</taxon>
        <taxon>Pseudomonadota</taxon>
        <taxon>Gammaproteobacteria</taxon>
        <taxon>Candidatus Competibacteraceae</taxon>
        <taxon>Plasticicumulans</taxon>
    </lineage>
</organism>
<dbReference type="EMBL" id="QGTJ01000004">
    <property type="protein sequence ID" value="PWV62212.1"/>
    <property type="molecule type" value="Genomic_DNA"/>
</dbReference>
<keyword evidence="2" id="KW-1185">Reference proteome</keyword>
<dbReference type="AlphaFoldDB" id="A0A317MV64"/>
<proteinExistence type="predicted"/>
<comment type="caution">
    <text evidence="1">The sequence shown here is derived from an EMBL/GenBank/DDBJ whole genome shotgun (WGS) entry which is preliminary data.</text>
</comment>
<dbReference type="OrthoDB" id="1431610at2"/>
<name>A0A317MV64_9GAMM</name>